<keyword evidence="1" id="KW-0808">Transferase</keyword>
<proteinExistence type="predicted"/>
<accession>A0ABV6VUP5</accession>
<evidence type="ECO:0000313" key="6">
    <source>
        <dbReference type="EMBL" id="MFC1417431.1"/>
    </source>
</evidence>
<evidence type="ECO:0000313" key="7">
    <source>
        <dbReference type="Proteomes" id="UP001592531"/>
    </source>
</evidence>
<evidence type="ECO:0000259" key="5">
    <source>
        <dbReference type="Pfam" id="PF07730"/>
    </source>
</evidence>
<sequence length="411" mass="43571">MAESHGPRIGQPPENRRQMLVKLCWMLMWLIYLAYPVSDLLAGSHGVPARILGWVLLALFLGCYVSLVVRRQLPGQPGRRWPASLVALGGMFVMAAVSSYTLGGNWLALFTYTAVSAGIVLPPRWALAGVAGTTAALVVVGLTCPDPVTGGSLAPIALSAFLGGAAMTGIQRLVRTMEELREARQAVAALAASDERLRMARDLHDLLGHSLSLITLKSELTARFLDQERYPEARAQVKDIEKVSRQSLVDVREAIGGYRRPKLAVEIAAARTALHAADIAVESDPGLAEPHPGLGPDQEGALGWALREAVTNVVRHSGAENCTVRLAEYPEPDGSRSLRLEVADDGVGGRRGSHVRPGNGLTGLAERLTLADGSLEAGPGPRGRGFSVRAAVPLRAAMAPADEPVAGTVQQ</sequence>
<dbReference type="InterPro" id="IPR036890">
    <property type="entry name" value="HATPase_C_sf"/>
</dbReference>
<dbReference type="InterPro" id="IPR050482">
    <property type="entry name" value="Sensor_HK_TwoCompSys"/>
</dbReference>
<feature type="domain" description="Signal transduction histidine kinase subgroup 3 dimerisation and phosphoacceptor" evidence="5">
    <location>
        <begin position="195"/>
        <end position="261"/>
    </location>
</feature>
<gene>
    <name evidence="6" type="ORF">ACEZDE_12320</name>
</gene>
<feature type="transmembrane region" description="Helical" evidence="4">
    <location>
        <begin position="81"/>
        <end position="97"/>
    </location>
</feature>
<dbReference type="Pfam" id="PF07730">
    <property type="entry name" value="HisKA_3"/>
    <property type="match status" value="1"/>
</dbReference>
<name>A0ABV6VUP5_9ACTN</name>
<feature type="transmembrane region" description="Helical" evidence="4">
    <location>
        <begin position="154"/>
        <end position="174"/>
    </location>
</feature>
<reference evidence="6 7" key="1">
    <citation type="submission" date="2024-09" db="EMBL/GenBank/DDBJ databases">
        <authorList>
            <person name="Lee S.D."/>
        </authorList>
    </citation>
    <scope>NUCLEOTIDE SEQUENCE [LARGE SCALE GENOMIC DNA]</scope>
    <source>
        <strain evidence="6 7">N8-3</strain>
    </source>
</reference>
<dbReference type="PANTHER" id="PTHR24421">
    <property type="entry name" value="NITRATE/NITRITE SENSOR PROTEIN NARX-RELATED"/>
    <property type="match status" value="1"/>
</dbReference>
<comment type="caution">
    <text evidence="6">The sequence shown here is derived from an EMBL/GenBank/DDBJ whole genome shotgun (WGS) entry which is preliminary data.</text>
</comment>
<evidence type="ECO:0000256" key="3">
    <source>
        <dbReference type="ARBA" id="ARBA00023012"/>
    </source>
</evidence>
<evidence type="ECO:0000256" key="4">
    <source>
        <dbReference type="SAM" id="Phobius"/>
    </source>
</evidence>
<dbReference type="InterPro" id="IPR011712">
    <property type="entry name" value="Sig_transdc_His_kin_sub3_dim/P"/>
</dbReference>
<keyword evidence="7" id="KW-1185">Reference proteome</keyword>
<evidence type="ECO:0000256" key="2">
    <source>
        <dbReference type="ARBA" id="ARBA00022777"/>
    </source>
</evidence>
<protein>
    <submittedName>
        <fullName evidence="6">Histidine kinase</fullName>
    </submittedName>
</protein>
<dbReference type="RefSeq" id="WP_380535527.1">
    <property type="nucleotide sequence ID" value="NZ_JBHFAB010000007.1"/>
</dbReference>
<feature type="transmembrane region" description="Helical" evidence="4">
    <location>
        <begin position="49"/>
        <end position="69"/>
    </location>
</feature>
<keyword evidence="4" id="KW-1133">Transmembrane helix</keyword>
<dbReference type="PANTHER" id="PTHR24421:SF63">
    <property type="entry name" value="SENSOR HISTIDINE KINASE DESK"/>
    <property type="match status" value="1"/>
</dbReference>
<keyword evidence="3" id="KW-0902">Two-component regulatory system</keyword>
<keyword evidence="4" id="KW-0812">Transmembrane</keyword>
<organism evidence="6 7">
    <name type="scientific">Streptacidiphilus cavernicola</name>
    <dbReference type="NCBI Taxonomy" id="3342716"/>
    <lineage>
        <taxon>Bacteria</taxon>
        <taxon>Bacillati</taxon>
        <taxon>Actinomycetota</taxon>
        <taxon>Actinomycetes</taxon>
        <taxon>Kitasatosporales</taxon>
        <taxon>Streptomycetaceae</taxon>
        <taxon>Streptacidiphilus</taxon>
    </lineage>
</organism>
<keyword evidence="2 6" id="KW-0418">Kinase</keyword>
<dbReference type="Gene3D" id="3.30.565.10">
    <property type="entry name" value="Histidine kinase-like ATPase, C-terminal domain"/>
    <property type="match status" value="1"/>
</dbReference>
<dbReference type="Gene3D" id="1.20.5.1930">
    <property type="match status" value="1"/>
</dbReference>
<dbReference type="EMBL" id="JBHFAB010000007">
    <property type="protein sequence ID" value="MFC1417431.1"/>
    <property type="molecule type" value="Genomic_DNA"/>
</dbReference>
<evidence type="ECO:0000256" key="1">
    <source>
        <dbReference type="ARBA" id="ARBA00022679"/>
    </source>
</evidence>
<keyword evidence="4" id="KW-0472">Membrane</keyword>
<dbReference type="CDD" id="cd16917">
    <property type="entry name" value="HATPase_UhpB-NarQ-NarX-like"/>
    <property type="match status" value="1"/>
</dbReference>
<feature type="transmembrane region" description="Helical" evidence="4">
    <location>
        <begin position="20"/>
        <end position="37"/>
    </location>
</feature>
<dbReference type="GO" id="GO:0016301">
    <property type="term" value="F:kinase activity"/>
    <property type="evidence" value="ECO:0007669"/>
    <property type="project" value="UniProtKB-KW"/>
</dbReference>
<dbReference type="Proteomes" id="UP001592531">
    <property type="component" value="Unassembled WGS sequence"/>
</dbReference>
<feature type="transmembrane region" description="Helical" evidence="4">
    <location>
        <begin position="125"/>
        <end position="142"/>
    </location>
</feature>
<dbReference type="SUPFAM" id="SSF55874">
    <property type="entry name" value="ATPase domain of HSP90 chaperone/DNA topoisomerase II/histidine kinase"/>
    <property type="match status" value="1"/>
</dbReference>